<reference evidence="1" key="1">
    <citation type="submission" date="2023-04" db="EMBL/GenBank/DDBJ databases">
        <title>Ambrosiozyma monospora NBRC 10751.</title>
        <authorList>
            <person name="Ichikawa N."/>
            <person name="Sato H."/>
            <person name="Tonouchi N."/>
        </authorList>
    </citation>
    <scope>NUCLEOTIDE SEQUENCE</scope>
    <source>
        <strain evidence="1">NBRC 10751</strain>
    </source>
</reference>
<proteinExistence type="predicted"/>
<name>A0ACB5SX79_AMBMO</name>
<comment type="caution">
    <text evidence="1">The sequence shown here is derived from an EMBL/GenBank/DDBJ whole genome shotgun (WGS) entry which is preliminary data.</text>
</comment>
<accession>A0ACB5SX79</accession>
<evidence type="ECO:0000313" key="2">
    <source>
        <dbReference type="Proteomes" id="UP001165064"/>
    </source>
</evidence>
<keyword evidence="2" id="KW-1185">Reference proteome</keyword>
<gene>
    <name evidence="1" type="ORF">Amon02_000215700</name>
</gene>
<dbReference type="EMBL" id="BSXS01001208">
    <property type="protein sequence ID" value="GME75432.1"/>
    <property type="molecule type" value="Genomic_DNA"/>
</dbReference>
<dbReference type="Proteomes" id="UP001165064">
    <property type="component" value="Unassembled WGS sequence"/>
</dbReference>
<organism evidence="1 2">
    <name type="scientific">Ambrosiozyma monospora</name>
    <name type="common">Yeast</name>
    <name type="synonym">Endomycopsis monosporus</name>
    <dbReference type="NCBI Taxonomy" id="43982"/>
    <lineage>
        <taxon>Eukaryota</taxon>
        <taxon>Fungi</taxon>
        <taxon>Dikarya</taxon>
        <taxon>Ascomycota</taxon>
        <taxon>Saccharomycotina</taxon>
        <taxon>Pichiomycetes</taxon>
        <taxon>Pichiales</taxon>
        <taxon>Pichiaceae</taxon>
        <taxon>Ambrosiozyma</taxon>
    </lineage>
</organism>
<sequence>MIQTTLIRLPNPALVRSAFTTSYNLVRSRVHYSTATATATATASTAVQSSQGPSSAKTDDATSISSSYKAPSPPNGVQVDGLIADIFPLPFKESFKHFLRRKKLEQIQDDLLSITPFYPEPSATHKAEIIKTQVDSSGNYMNEFYICPKNATEEDYANAKHLIFVHGYGAGLGFFVKNLEKIAEMNPDWHIHAIDLLGYGCSSRPSFPHRIPYDNNARVEKIFTDTLSEWFAQRGLDKTKNLVAAHSMGAYLSAVLNFTRPDLFQKLMMISPGGIFESRKISVPAWFAQLWNWNWSPFSVVRNVGPFGSMLVSGWTSRRWSKSVDILNIQNQKKMHMYTYAIFSAKGSGEFMLNYLLGPGGVPRKPLMERIQNLNCDSTWIYGDRDWMDKTGGKLSCDILKKKGLGADFRVLPNSGHHVYLDGFDTFNDLITNEMNEFKEKF</sequence>
<protein>
    <submittedName>
        <fullName evidence="1">Unnamed protein product</fullName>
    </submittedName>
</protein>
<evidence type="ECO:0000313" key="1">
    <source>
        <dbReference type="EMBL" id="GME75432.1"/>
    </source>
</evidence>